<evidence type="ECO:0000256" key="1">
    <source>
        <dbReference type="SAM" id="Phobius"/>
    </source>
</evidence>
<dbReference type="RefSeq" id="WP_035323568.1">
    <property type="nucleotide sequence ID" value="NZ_FONH01000020.1"/>
</dbReference>
<dbReference type="InterPro" id="IPR014807">
    <property type="entry name" value="Coa1"/>
</dbReference>
<feature type="transmembrane region" description="Helical" evidence="1">
    <location>
        <begin position="83"/>
        <end position="103"/>
    </location>
</feature>
<proteinExistence type="predicted"/>
<accession>A0A1I2J582</accession>
<keyword evidence="3" id="KW-1185">Reference proteome</keyword>
<feature type="transmembrane region" description="Helical" evidence="1">
    <location>
        <begin position="38"/>
        <end position="62"/>
    </location>
</feature>
<reference evidence="3" key="1">
    <citation type="submission" date="2016-10" db="EMBL/GenBank/DDBJ databases">
        <authorList>
            <person name="Varghese N."/>
            <person name="Submissions S."/>
        </authorList>
    </citation>
    <scope>NUCLEOTIDE SEQUENCE [LARGE SCALE GENOMIC DNA]</scope>
    <source>
        <strain evidence="3">UNC178MFTsu3.1</strain>
    </source>
</reference>
<dbReference type="Proteomes" id="UP000199477">
    <property type="component" value="Unassembled WGS sequence"/>
</dbReference>
<name>A0A1I2J582_9GAMM</name>
<keyword evidence="1" id="KW-0472">Membrane</keyword>
<sequence>MENTSGGGRNAVVPPEIDNWNWGAFLLTWIWGLGNNTFIAFLMFVPFVNIPMWFILGVKGSAWAWRNKRWESVEAFKRTQRKWAMWGPAVVVFFVLFSGGMFWTMATIFKNSDAYKLALNAVQVNPEATRILGAPIKPGFPTGSMQTSGPDGRASLAFDVEGPKGKGTVYVMAIEAMGQWRLDEAVFEDEATKHRIDLRAESDPGK</sequence>
<dbReference type="EMBL" id="FONH01000020">
    <property type="protein sequence ID" value="SFF48086.1"/>
    <property type="molecule type" value="Genomic_DNA"/>
</dbReference>
<dbReference type="AlphaFoldDB" id="A0A1I2J582"/>
<keyword evidence="1" id="KW-1133">Transmembrane helix</keyword>
<organism evidence="2 3">
    <name type="scientific">Dyella marensis</name>
    <dbReference type="NCBI Taxonomy" id="500610"/>
    <lineage>
        <taxon>Bacteria</taxon>
        <taxon>Pseudomonadati</taxon>
        <taxon>Pseudomonadota</taxon>
        <taxon>Gammaproteobacteria</taxon>
        <taxon>Lysobacterales</taxon>
        <taxon>Rhodanobacteraceae</taxon>
        <taxon>Dyella</taxon>
    </lineage>
</organism>
<evidence type="ECO:0000313" key="3">
    <source>
        <dbReference type="Proteomes" id="UP000199477"/>
    </source>
</evidence>
<keyword evidence="1" id="KW-0812">Transmembrane</keyword>
<protein>
    <submittedName>
        <fullName evidence="2">Cytochrome oxidase complex assembly protein 1</fullName>
    </submittedName>
</protein>
<gene>
    <name evidence="2" type="ORF">SAMN02799615_03772</name>
</gene>
<evidence type="ECO:0000313" key="2">
    <source>
        <dbReference type="EMBL" id="SFF48086.1"/>
    </source>
</evidence>
<dbReference type="Pfam" id="PF08695">
    <property type="entry name" value="Coa1"/>
    <property type="match status" value="1"/>
</dbReference>
<dbReference type="STRING" id="500610.SAMN02799615_03772"/>